<dbReference type="InterPro" id="IPR012341">
    <property type="entry name" value="6hp_glycosidase-like_sf"/>
</dbReference>
<dbReference type="InterPro" id="IPR008928">
    <property type="entry name" value="6-hairpin_glycosidase_sf"/>
</dbReference>
<dbReference type="Gene3D" id="1.50.10.10">
    <property type="match status" value="2"/>
</dbReference>
<dbReference type="GO" id="GO:0004555">
    <property type="term" value="F:alpha,alpha-trehalase activity"/>
    <property type="evidence" value="ECO:0007669"/>
    <property type="project" value="InterPro"/>
</dbReference>
<dbReference type="Proteomes" id="UP000255283">
    <property type="component" value="Unassembled WGS sequence"/>
</dbReference>
<dbReference type="EMBL" id="UGTJ01000001">
    <property type="protein sequence ID" value="SUB80515.1"/>
    <property type="molecule type" value="Genomic_DNA"/>
</dbReference>
<keyword evidence="1" id="KW-0732">Signal</keyword>
<dbReference type="Gene3D" id="2.70.98.50">
    <property type="entry name" value="putative glycoside hydrolase family protein from bacillus halodurans"/>
    <property type="match status" value="1"/>
</dbReference>
<dbReference type="Pfam" id="PF22422">
    <property type="entry name" value="MGH1-like_GH"/>
    <property type="match status" value="1"/>
</dbReference>
<protein>
    <submittedName>
        <fullName evidence="4">Alpha-glucosidase</fullName>
    </submittedName>
</protein>
<dbReference type="InterPro" id="IPR048450">
    <property type="entry name" value="YgjK_N"/>
</dbReference>
<dbReference type="GO" id="GO:0005993">
    <property type="term" value="P:trehalose catabolic process"/>
    <property type="evidence" value="ECO:0007669"/>
    <property type="project" value="TreeGrafter"/>
</dbReference>
<gene>
    <name evidence="4" type="primary">ygjK</name>
    <name evidence="4" type="ORF">NCTC13063_01801</name>
</gene>
<feature type="domain" description="Mannosylglycerate hydrolase MGH1-like glycoside hydrolase" evidence="3">
    <location>
        <begin position="299"/>
        <end position="621"/>
    </location>
</feature>
<evidence type="ECO:0000256" key="1">
    <source>
        <dbReference type="SAM" id="SignalP"/>
    </source>
</evidence>
<evidence type="ECO:0000313" key="4">
    <source>
        <dbReference type="EMBL" id="SUB80515.1"/>
    </source>
</evidence>
<organism evidence="4 5">
    <name type="scientific">Segatella buccae</name>
    <dbReference type="NCBI Taxonomy" id="28126"/>
    <lineage>
        <taxon>Bacteria</taxon>
        <taxon>Pseudomonadati</taxon>
        <taxon>Bacteroidota</taxon>
        <taxon>Bacteroidia</taxon>
        <taxon>Bacteroidales</taxon>
        <taxon>Prevotellaceae</taxon>
        <taxon>Segatella</taxon>
    </lineage>
</organism>
<dbReference type="PANTHER" id="PTHR23403">
    <property type="entry name" value="TREHALASE"/>
    <property type="match status" value="1"/>
</dbReference>
<dbReference type="Pfam" id="PF21152">
    <property type="entry name" value="YgjK_N"/>
    <property type="match status" value="1"/>
</dbReference>
<sequence>MKKTFLIVCACLLTMLGGRAESKSAGGGFTRDDYAGIIDISLTPTGQENQIGCFTDQGAWMGFTLPGRDKPAGGFCGPFSINGRWWFAKSALSLMAGGKPLPHERADYVPGKIGLCLKADDGCVEEQLLFVDSRTALLHVTNTGRRQLTFSALEPHRALTVRKEGNHLVLGGLPGETLMLTFPPSAELRVAGNNYTATLPPGLGEADIVVSMLLPGDRQEAQRCYANSLLGNYRACENDNLARWNGYLNKVLRPDMPTDYNRVAVKAVTTLVSNWRCLRGGLLHDGIVPSHAVGYFVGCWAWDCWRFSAAMASFFPELAKDNIRVMFDYQQSDGMVIDCIYVDPRENNARDSKPPLACWAVDRVFEATGDTAFVREMYPKLLHYYRWWYRHRDHNANGICEFGSADGTLEAAAWESGMDNAIRFDGAKMLHNGGAAWSIDQESVDLNAYLAYEYTLLGKFAALLGMAFDEPDLRGKVADYFFDDAEGYFFDRRLADGRFVREPGCEGYLPFWTRIATRAQWLKARRLLEDPRKFATYIPFPTIAADNPKYDANGYWRGPIWLDQTYYAIEAFRNYGEPRKADGYTRRVFDRLQGLSGDAPIYENYDTFTGRPLQASHFSWSAAHLLLLYERYGKK</sequence>
<proteinExistence type="predicted"/>
<name>A0AAQ1ZJD4_9BACT</name>
<comment type="caution">
    <text evidence="4">The sequence shown here is derived from an EMBL/GenBank/DDBJ whole genome shotgun (WGS) entry which is preliminary data.</text>
</comment>
<reference evidence="4 5" key="1">
    <citation type="submission" date="2018-06" db="EMBL/GenBank/DDBJ databases">
        <authorList>
            <consortium name="Pathogen Informatics"/>
            <person name="Doyle S."/>
        </authorList>
    </citation>
    <scope>NUCLEOTIDE SEQUENCE [LARGE SCALE GENOMIC DNA]</scope>
    <source>
        <strain evidence="4 5">NCTC13063</strain>
    </source>
</reference>
<feature type="signal peptide" evidence="1">
    <location>
        <begin position="1"/>
        <end position="20"/>
    </location>
</feature>
<dbReference type="SUPFAM" id="SSF48208">
    <property type="entry name" value="Six-hairpin glycosidases"/>
    <property type="match status" value="1"/>
</dbReference>
<evidence type="ECO:0000259" key="3">
    <source>
        <dbReference type="Pfam" id="PF22422"/>
    </source>
</evidence>
<dbReference type="InterPro" id="IPR054491">
    <property type="entry name" value="MGH1-like_GH"/>
</dbReference>
<evidence type="ECO:0000313" key="5">
    <source>
        <dbReference type="Proteomes" id="UP000255283"/>
    </source>
</evidence>
<dbReference type="InterPro" id="IPR001661">
    <property type="entry name" value="Glyco_hydro_37"/>
</dbReference>
<dbReference type="PANTHER" id="PTHR23403:SF1">
    <property type="entry name" value="TREHALASE"/>
    <property type="match status" value="1"/>
</dbReference>
<dbReference type="RefSeq" id="WP_115153912.1">
    <property type="nucleotide sequence ID" value="NZ_DBFWLE010000015.1"/>
</dbReference>
<dbReference type="AlphaFoldDB" id="A0AAQ1ZJD4"/>
<feature type="chain" id="PRO_5042913788" evidence="1">
    <location>
        <begin position="21"/>
        <end position="635"/>
    </location>
</feature>
<accession>A0AAQ1ZJD4</accession>
<evidence type="ECO:0000259" key="2">
    <source>
        <dbReference type="Pfam" id="PF21152"/>
    </source>
</evidence>
<feature type="domain" description="Glucosidase YgjK N-terminal" evidence="2">
    <location>
        <begin position="50"/>
        <end position="149"/>
    </location>
</feature>